<dbReference type="KEGG" id="nta:107772096"/>
<feature type="chain" id="PRO_5010387165" description="NB-ARC domain-containing protein" evidence="2">
    <location>
        <begin position="20"/>
        <end position="346"/>
    </location>
</feature>
<evidence type="ECO:0000256" key="2">
    <source>
        <dbReference type="SAM" id="SignalP"/>
    </source>
</evidence>
<name>A0A1S3Y4I0_TOBAC</name>
<sequence length="346" mass="39882">MAKVVLLLAIKKLKQLTLAEETTAYNEIRKLIQYLEDLQQKITTEIQLPSDRVREVVALVYRIEDEIENSATSKSGKSSSRMCLLGFNILSSRHRDAIQIPDNSEVTRLCTKIKRLSSMVVLQRGVSEDNPESRISQDNRCQRQSIVVGKPFGLEEEKEQILKALLDTSNSFQAILIWGFRGTGKRTLARAIYDDPRVVEEFDKIIQIPVSENFDFRSALYLVLASFEDPKMKFDHLQTENLIERVRQHLENSRSLVLLEDVSSIEDWERLRKAMGAKRSSIVITTRAREVVDLIPAAYMYKKRPLTEENSWKLLKAEWSKIYAGMLGYNQKRLSTISITTKKRNK</sequence>
<dbReference type="Gene3D" id="3.40.50.300">
    <property type="entry name" value="P-loop containing nucleotide triphosphate hydrolases"/>
    <property type="match status" value="1"/>
</dbReference>
<dbReference type="InterPro" id="IPR002182">
    <property type="entry name" value="NB-ARC"/>
</dbReference>
<dbReference type="GO" id="GO:0043531">
    <property type="term" value="F:ADP binding"/>
    <property type="evidence" value="ECO:0007669"/>
    <property type="project" value="InterPro"/>
</dbReference>
<dbReference type="PANTHER" id="PTHR36766:SF30">
    <property type="entry name" value="TIR-NBS TYPE DISEASE RESISTANCE PROTEIN-RELATED"/>
    <property type="match status" value="1"/>
</dbReference>
<protein>
    <recommendedName>
        <fullName evidence="3">NB-ARC domain-containing protein</fullName>
    </recommendedName>
</protein>
<dbReference type="SUPFAM" id="SSF52540">
    <property type="entry name" value="P-loop containing nucleoside triphosphate hydrolases"/>
    <property type="match status" value="1"/>
</dbReference>
<accession>A0A1S3Y4I0</accession>
<dbReference type="PANTHER" id="PTHR36766">
    <property type="entry name" value="PLANT BROAD-SPECTRUM MILDEW RESISTANCE PROTEIN RPW8"/>
    <property type="match status" value="1"/>
</dbReference>
<dbReference type="STRING" id="4097.A0A1S3Y4I0"/>
<dbReference type="RefSeq" id="XP_016447069.1">
    <property type="nucleotide sequence ID" value="XM_016591583.1"/>
</dbReference>
<organism evidence="4">
    <name type="scientific">Nicotiana tabacum</name>
    <name type="common">Common tobacco</name>
    <dbReference type="NCBI Taxonomy" id="4097"/>
    <lineage>
        <taxon>Eukaryota</taxon>
        <taxon>Viridiplantae</taxon>
        <taxon>Streptophyta</taxon>
        <taxon>Embryophyta</taxon>
        <taxon>Tracheophyta</taxon>
        <taxon>Spermatophyta</taxon>
        <taxon>Magnoliopsida</taxon>
        <taxon>eudicotyledons</taxon>
        <taxon>Gunneridae</taxon>
        <taxon>Pentapetalae</taxon>
        <taxon>asterids</taxon>
        <taxon>lamiids</taxon>
        <taxon>Solanales</taxon>
        <taxon>Solanaceae</taxon>
        <taxon>Nicotianoideae</taxon>
        <taxon>Nicotianeae</taxon>
        <taxon>Nicotiana</taxon>
    </lineage>
</organism>
<feature type="domain" description="NB-ARC" evidence="3">
    <location>
        <begin position="155"/>
        <end position="318"/>
    </location>
</feature>
<evidence type="ECO:0000259" key="3">
    <source>
        <dbReference type="Pfam" id="PF00931"/>
    </source>
</evidence>
<dbReference type="InterPro" id="IPR027417">
    <property type="entry name" value="P-loop_NTPase"/>
</dbReference>
<dbReference type="SMR" id="A0A1S3Y4I0"/>
<dbReference type="OrthoDB" id="646178at2759"/>
<dbReference type="AlphaFoldDB" id="A0A1S3Y4I0"/>
<gene>
    <name evidence="4" type="primary">LOC107772096</name>
</gene>
<dbReference type="Pfam" id="PF00931">
    <property type="entry name" value="NB-ARC"/>
    <property type="match status" value="1"/>
</dbReference>
<keyword evidence="2" id="KW-0732">Signal</keyword>
<keyword evidence="1" id="KW-0611">Plant defense</keyword>
<dbReference type="GO" id="GO:0006952">
    <property type="term" value="P:defense response"/>
    <property type="evidence" value="ECO:0007669"/>
    <property type="project" value="UniProtKB-KW"/>
</dbReference>
<proteinExistence type="predicted"/>
<reference evidence="4" key="1">
    <citation type="submission" date="2025-08" db="UniProtKB">
        <authorList>
            <consortium name="RefSeq"/>
        </authorList>
    </citation>
    <scope>IDENTIFICATION</scope>
</reference>
<feature type="signal peptide" evidence="2">
    <location>
        <begin position="1"/>
        <end position="19"/>
    </location>
</feature>
<evidence type="ECO:0000256" key="1">
    <source>
        <dbReference type="ARBA" id="ARBA00022821"/>
    </source>
</evidence>
<evidence type="ECO:0000313" key="4">
    <source>
        <dbReference type="RefSeq" id="XP_016447069.1"/>
    </source>
</evidence>
<dbReference type="PaxDb" id="4097-A0A1S3Y4I0"/>